<evidence type="ECO:0000313" key="2">
    <source>
        <dbReference type="EMBL" id="KAI3426997.1"/>
    </source>
</evidence>
<evidence type="ECO:0000313" key="3">
    <source>
        <dbReference type="Proteomes" id="UP001055712"/>
    </source>
</evidence>
<reference evidence="2" key="2">
    <citation type="submission" date="2020-11" db="EMBL/GenBank/DDBJ databases">
        <authorList>
            <person name="Cecchin M."/>
            <person name="Marcolungo L."/>
            <person name="Rossato M."/>
            <person name="Girolomoni L."/>
            <person name="Cosentino E."/>
            <person name="Cuine S."/>
            <person name="Li-Beisson Y."/>
            <person name="Delledonne M."/>
            <person name="Ballottari M."/>
        </authorList>
    </citation>
    <scope>NUCLEOTIDE SEQUENCE</scope>
    <source>
        <strain evidence="2">211/11P</strain>
        <tissue evidence="2">Whole cell</tissue>
    </source>
</reference>
<comment type="caution">
    <text evidence="2">The sequence shown here is derived from an EMBL/GenBank/DDBJ whole genome shotgun (WGS) entry which is preliminary data.</text>
</comment>
<dbReference type="PANTHER" id="PTHR11614">
    <property type="entry name" value="PHOSPHOLIPASE-RELATED"/>
    <property type="match status" value="1"/>
</dbReference>
<dbReference type="SUPFAM" id="SSF53474">
    <property type="entry name" value="alpha/beta-Hydrolases"/>
    <property type="match status" value="1"/>
</dbReference>
<protein>
    <recommendedName>
        <fullName evidence="1">Serine aminopeptidase S33 domain-containing protein</fullName>
    </recommendedName>
</protein>
<dbReference type="Gene3D" id="3.40.50.1820">
    <property type="entry name" value="alpha/beta hydrolase"/>
    <property type="match status" value="1"/>
</dbReference>
<dbReference type="InterPro" id="IPR051044">
    <property type="entry name" value="MAG_DAG_Lipase"/>
</dbReference>
<feature type="domain" description="Serine aminopeptidase S33" evidence="1">
    <location>
        <begin position="19"/>
        <end position="271"/>
    </location>
</feature>
<dbReference type="InterPro" id="IPR029058">
    <property type="entry name" value="AB_hydrolase_fold"/>
</dbReference>
<keyword evidence="3" id="KW-1185">Reference proteome</keyword>
<dbReference type="Pfam" id="PF12146">
    <property type="entry name" value="Hydrolase_4"/>
    <property type="match status" value="1"/>
</dbReference>
<dbReference type="OrthoDB" id="536864at2759"/>
<reference evidence="2" key="1">
    <citation type="journal article" date="2019" name="Plant J.">
        <title>Chlorella vulgaris genome assembly and annotation reveals the molecular basis for metabolic acclimation to high light conditions.</title>
        <authorList>
            <person name="Cecchin M."/>
            <person name="Marcolungo L."/>
            <person name="Rossato M."/>
            <person name="Girolomoni L."/>
            <person name="Cosentino E."/>
            <person name="Cuine S."/>
            <person name="Li-Beisson Y."/>
            <person name="Delledonne M."/>
            <person name="Ballottari M."/>
        </authorList>
    </citation>
    <scope>NUCLEOTIDE SEQUENCE</scope>
    <source>
        <strain evidence="2">211/11P</strain>
    </source>
</reference>
<name>A0A9D4TJ58_CHLVU</name>
<dbReference type="AlphaFoldDB" id="A0A9D4TJ58"/>
<dbReference type="InterPro" id="IPR022742">
    <property type="entry name" value="Hydrolase_4"/>
</dbReference>
<organism evidence="2 3">
    <name type="scientific">Chlorella vulgaris</name>
    <name type="common">Green alga</name>
    <dbReference type="NCBI Taxonomy" id="3077"/>
    <lineage>
        <taxon>Eukaryota</taxon>
        <taxon>Viridiplantae</taxon>
        <taxon>Chlorophyta</taxon>
        <taxon>core chlorophytes</taxon>
        <taxon>Trebouxiophyceae</taxon>
        <taxon>Chlorellales</taxon>
        <taxon>Chlorellaceae</taxon>
        <taxon>Chlorella clade</taxon>
        <taxon>Chlorella</taxon>
    </lineage>
</organism>
<gene>
    <name evidence="2" type="ORF">D9Q98_006941</name>
</gene>
<proteinExistence type="predicted"/>
<dbReference type="Proteomes" id="UP001055712">
    <property type="component" value="Unassembled WGS sequence"/>
</dbReference>
<evidence type="ECO:0000259" key="1">
    <source>
        <dbReference type="Pfam" id="PF12146"/>
    </source>
</evidence>
<accession>A0A9D4TJ58</accession>
<dbReference type="EMBL" id="SIDB01000010">
    <property type="protein sequence ID" value="KAI3426997.1"/>
    <property type="molecule type" value="Genomic_DNA"/>
</dbReference>
<sequence length="293" mass="31180">MGAASSCVSEYGPPSGTAVKAVLVLVHGFTWHSLYFSEFAAKAAAQGVEVVSFDLQGHGRSESLNGVRGYARRMSDFSQDAAQVLAWARQRHAAASPSHRPPAVLGGESMGGAIVLRLLLLQQPELQQQLAGVVLLGPVVRVAATLLPPAPVLWVLRQLARFFPTLPVPDDSIPEGFETAFGDPEFAARAKLDPLVVLQAPRIGMAVELLDSCAAVSAALERLNLPLLALHGALDTRTEPANTLDLGRRAASRDKTVRVVEGAYHQLLQDQPGIREAVTQQILAWVLERAGGG</sequence>